<dbReference type="EMBL" id="GU260714">
    <property type="protein sequence ID" value="ADC36150.1"/>
    <property type="molecule type" value="Genomic_DNA"/>
</dbReference>
<proteinExistence type="predicted"/>
<sequence length="40" mass="4296">MYPFLSQMGQVRRSSDAPSDEKPIVLTDGTDLCAVLGLLA</sequence>
<evidence type="ECO:0000313" key="2">
    <source>
        <dbReference type="EMBL" id="ADC36150.1"/>
    </source>
</evidence>
<protein>
    <submittedName>
        <fullName evidence="2">Uncharacterized protein</fullName>
    </submittedName>
</protein>
<evidence type="ECO:0000256" key="1">
    <source>
        <dbReference type="SAM" id="MobiDB-lite"/>
    </source>
</evidence>
<feature type="compositionally biased region" description="Basic and acidic residues" evidence="1">
    <location>
        <begin position="13"/>
        <end position="23"/>
    </location>
</feature>
<accession>E3T756</accession>
<feature type="region of interest" description="Disordered" evidence="1">
    <location>
        <begin position="1"/>
        <end position="23"/>
    </location>
</feature>
<organism evidence="2">
    <name type="scientific">uncultured bacterium 162</name>
    <dbReference type="NCBI Taxonomy" id="698381"/>
    <lineage>
        <taxon>Bacteria</taxon>
        <taxon>environmental samples</taxon>
    </lineage>
</organism>
<reference evidence="2" key="1">
    <citation type="submission" date="2009-12" db="EMBL/GenBank/DDBJ databases">
        <authorList>
            <person name="Kielak A."/>
            <person name="van Veen J.A."/>
            <person name="Kowalchuk G.A."/>
        </authorList>
    </citation>
    <scope>NUCLEOTIDE SEQUENCE</scope>
</reference>
<name>E3T756_9BACT</name>
<dbReference type="AlphaFoldDB" id="E3T756"/>
<reference evidence="2" key="2">
    <citation type="journal article" date="2010" name="Appl. Environ. Microbiol.">
        <title>Comparative analysis of acidobacterial genomic fragments from terrestrial and aquatic metagenomic libraries, with emphasis on acidobacteria subdivision 6.</title>
        <authorList>
            <person name="Kielak A.M."/>
            <person name="van Veen J.A."/>
            <person name="Kowalchuk G.A."/>
        </authorList>
    </citation>
    <scope>NUCLEOTIDE SEQUENCE</scope>
</reference>